<dbReference type="NCBIfam" id="TIGR02226">
    <property type="entry name" value="two_anch"/>
    <property type="match status" value="1"/>
</dbReference>
<dbReference type="PANTHER" id="PTHR37464:SF1">
    <property type="entry name" value="BLL2463 PROTEIN"/>
    <property type="match status" value="1"/>
</dbReference>
<dbReference type="Pfam" id="PF07584">
    <property type="entry name" value="BatA"/>
    <property type="match status" value="1"/>
</dbReference>
<feature type="transmembrane region" description="Helical" evidence="1">
    <location>
        <begin position="55"/>
        <end position="73"/>
    </location>
</feature>
<dbReference type="RefSeq" id="WP_088496773.1">
    <property type="nucleotide sequence ID" value="NZ_JAMXIM010000082.1"/>
</dbReference>
<evidence type="ECO:0000313" key="4">
    <source>
        <dbReference type="Proteomes" id="UP000197090"/>
    </source>
</evidence>
<evidence type="ECO:0000256" key="1">
    <source>
        <dbReference type="SAM" id="Phobius"/>
    </source>
</evidence>
<keyword evidence="1" id="KW-0472">Membrane</keyword>
<organism evidence="3 4">
    <name type="scientific">Stenotrophomonas maltophilia</name>
    <name type="common">Pseudomonas maltophilia</name>
    <name type="synonym">Xanthomonas maltophilia</name>
    <dbReference type="NCBI Taxonomy" id="40324"/>
    <lineage>
        <taxon>Bacteria</taxon>
        <taxon>Pseudomonadati</taxon>
        <taxon>Pseudomonadota</taxon>
        <taxon>Gammaproteobacteria</taxon>
        <taxon>Lysobacterales</taxon>
        <taxon>Lysobacteraceae</taxon>
        <taxon>Stenotrophomonas</taxon>
        <taxon>Stenotrophomonas maltophilia group</taxon>
    </lineage>
</organism>
<dbReference type="Proteomes" id="UP000197090">
    <property type="component" value="Unassembled WGS sequence"/>
</dbReference>
<gene>
    <name evidence="3" type="ORF">CEE63_08205</name>
</gene>
<dbReference type="EMBL" id="NIVX01000056">
    <property type="protein sequence ID" value="OWQ75512.1"/>
    <property type="molecule type" value="Genomic_DNA"/>
</dbReference>
<evidence type="ECO:0000313" key="3">
    <source>
        <dbReference type="EMBL" id="OWQ75512.1"/>
    </source>
</evidence>
<comment type="caution">
    <text evidence="3">The sequence shown here is derived from an EMBL/GenBank/DDBJ whole genome shotgun (WGS) entry which is preliminary data.</text>
</comment>
<keyword evidence="1" id="KW-1133">Transmembrane helix</keyword>
<sequence>MTLLFPLGLAALAAWLLPLLIHLARRHPYTPLDFAALRWLRAQIRPRQRIRFDDWPLLLLRLLLLAALALLLARPALTGPAPVPTEWTVVAPGLDAAALRGTAEEGNWHWLAPGFPTIDQAPPASSASLPSLLRELDAQLPAGTALTVHVPDPLPGLDGTRLQLSREVQWRPQPVPATPQPSAATLPRLRVHSDAPAAAQHWVNALQRAWGMQAPLAPLSADALPERGEIGVWSRSDALPASWQAWLRHGGRAVSAGKPAGDAGILLRNADGSPVLWQQRIGHGVLLSLPGDWDASGNAALRDPRLPRALLLALQPPASPRLGDAQDQAPRRAALPAIAPPAREPTTWLLLVIVLLFALERWMASSRRRRVAT</sequence>
<dbReference type="InterPro" id="IPR024163">
    <property type="entry name" value="Aerotolerance_reg_N"/>
</dbReference>
<dbReference type="AlphaFoldDB" id="A0A246I9W4"/>
<dbReference type="PANTHER" id="PTHR37464">
    <property type="entry name" value="BLL2463 PROTEIN"/>
    <property type="match status" value="1"/>
</dbReference>
<keyword evidence="1" id="KW-0812">Transmembrane</keyword>
<feature type="transmembrane region" description="Helical" evidence="1">
    <location>
        <begin position="347"/>
        <end position="364"/>
    </location>
</feature>
<dbReference type="InterPro" id="IPR011933">
    <property type="entry name" value="Double_TM_dom"/>
</dbReference>
<feature type="domain" description="Aerotolerance regulator N-terminal" evidence="2">
    <location>
        <begin position="1"/>
        <end position="75"/>
    </location>
</feature>
<evidence type="ECO:0000259" key="2">
    <source>
        <dbReference type="Pfam" id="PF07584"/>
    </source>
</evidence>
<proteinExistence type="predicted"/>
<protein>
    <recommendedName>
        <fullName evidence="2">Aerotolerance regulator N-terminal domain-containing protein</fullName>
    </recommendedName>
</protein>
<name>A0A246I9W4_STEMA</name>
<reference evidence="3 4" key="1">
    <citation type="submission" date="2017-06" db="EMBL/GenBank/DDBJ databases">
        <authorList>
            <person name="Kim H.J."/>
            <person name="Triplett B.A."/>
        </authorList>
    </citation>
    <scope>NUCLEOTIDE SEQUENCE [LARGE SCALE GENOMIC DNA]</scope>
    <source>
        <strain evidence="3 4">594</strain>
    </source>
</reference>
<accession>A0A246I9W4</accession>